<accession>A0AAD9V0X2</accession>
<keyword evidence="1" id="KW-0472">Membrane</keyword>
<reference evidence="2" key="1">
    <citation type="journal article" date="2023" name="G3 (Bethesda)">
        <title>Whole genome assembly and annotation of the endangered Caribbean coral Acropora cervicornis.</title>
        <authorList>
            <person name="Selwyn J.D."/>
            <person name="Vollmer S.V."/>
        </authorList>
    </citation>
    <scope>NUCLEOTIDE SEQUENCE</scope>
    <source>
        <strain evidence="2">K2</strain>
    </source>
</reference>
<sequence>MFHALGFGLSSAVLLVSFGELISDSWFAYTMLTVVIFQVLIFWLGLRRPLVEEDNWNADSGFEFLESISKHKKQRKLRRKRSP</sequence>
<keyword evidence="3" id="KW-1185">Reference proteome</keyword>
<evidence type="ECO:0000256" key="1">
    <source>
        <dbReference type="SAM" id="Phobius"/>
    </source>
</evidence>
<keyword evidence="1" id="KW-0812">Transmembrane</keyword>
<proteinExistence type="predicted"/>
<dbReference type="Proteomes" id="UP001249851">
    <property type="component" value="Unassembled WGS sequence"/>
</dbReference>
<dbReference type="AlphaFoldDB" id="A0AAD9V0X2"/>
<organism evidence="2 3">
    <name type="scientific">Acropora cervicornis</name>
    <name type="common">Staghorn coral</name>
    <dbReference type="NCBI Taxonomy" id="6130"/>
    <lineage>
        <taxon>Eukaryota</taxon>
        <taxon>Metazoa</taxon>
        <taxon>Cnidaria</taxon>
        <taxon>Anthozoa</taxon>
        <taxon>Hexacorallia</taxon>
        <taxon>Scleractinia</taxon>
        <taxon>Astrocoeniina</taxon>
        <taxon>Acroporidae</taxon>
        <taxon>Acropora</taxon>
    </lineage>
</organism>
<comment type="caution">
    <text evidence="2">The sequence shown here is derived from an EMBL/GenBank/DDBJ whole genome shotgun (WGS) entry which is preliminary data.</text>
</comment>
<evidence type="ECO:0000313" key="3">
    <source>
        <dbReference type="Proteomes" id="UP001249851"/>
    </source>
</evidence>
<gene>
    <name evidence="2" type="ORF">P5673_020592</name>
</gene>
<name>A0AAD9V0X2_ACRCE</name>
<keyword evidence="1" id="KW-1133">Transmembrane helix</keyword>
<feature type="transmembrane region" description="Helical" evidence="1">
    <location>
        <begin position="29"/>
        <end position="46"/>
    </location>
</feature>
<evidence type="ECO:0000313" key="2">
    <source>
        <dbReference type="EMBL" id="KAK2557118.1"/>
    </source>
</evidence>
<protein>
    <submittedName>
        <fullName evidence="2">Uncharacterized protein</fullName>
    </submittedName>
</protein>
<reference evidence="2" key="2">
    <citation type="journal article" date="2023" name="Science">
        <title>Genomic signatures of disease resistance in endangered staghorn corals.</title>
        <authorList>
            <person name="Vollmer S.V."/>
            <person name="Selwyn J.D."/>
            <person name="Despard B.A."/>
            <person name="Roesel C.L."/>
        </authorList>
    </citation>
    <scope>NUCLEOTIDE SEQUENCE</scope>
    <source>
        <strain evidence="2">K2</strain>
    </source>
</reference>
<dbReference type="EMBL" id="JARQWQ010000051">
    <property type="protein sequence ID" value="KAK2557118.1"/>
    <property type="molecule type" value="Genomic_DNA"/>
</dbReference>